<feature type="domain" description="Flagellar hook-associated protein 2 C-terminal" evidence="7">
    <location>
        <begin position="216"/>
        <end position="439"/>
    </location>
</feature>
<evidence type="ECO:0000313" key="8">
    <source>
        <dbReference type="EMBL" id="SUD60813.1"/>
    </source>
</evidence>
<dbReference type="GO" id="GO:0007155">
    <property type="term" value="P:cell adhesion"/>
    <property type="evidence" value="ECO:0007669"/>
    <property type="project" value="InterPro"/>
</dbReference>
<evidence type="ECO:0000259" key="6">
    <source>
        <dbReference type="Pfam" id="PF02465"/>
    </source>
</evidence>
<dbReference type="GO" id="GO:0009421">
    <property type="term" value="C:bacterial-type flagellum filament cap"/>
    <property type="evidence" value="ECO:0007669"/>
    <property type="project" value="InterPro"/>
</dbReference>
<keyword evidence="4 5" id="KW-0975">Bacterial flagellum</keyword>
<evidence type="ECO:0000256" key="1">
    <source>
        <dbReference type="ARBA" id="ARBA00009764"/>
    </source>
</evidence>
<keyword evidence="3" id="KW-0175">Coiled coil</keyword>
<sequence>MASITGIGSGMDINSIVTALVNAEKAPKEGQLARLQKTTSTKLSALGQLKSALSDFQTALKNLNKTSLFENRAAVSSDLAALTASADKTATTGSYSLKISQLATGSKVASTALSSSYTAGGGTLTVKLGAADTGIDVPIAAGASLAEVRDTLNVALKDSGITANLVTNPNDGMTRLVLTSTNTGEGKDIEVSSSDAGLSDLTIGAESSGSMVLEAASNAKFSIDDLALESATNEVSGAVSGVTFKLLAADPKKTLSISVDQDRGGVTENIKAFVEAYNKLVTTSNSLTKVTPTGEGSAPTTGGLVGDATIRSLLGGVRSELVNPGGADGVRVLADLGITTEKDGTLAIDEDKLSKALTNSFDSVAGFFTGDSGLMNRLNQRIDGYIQTGGILEQRMKGLESTARGIDLQKEALARRIEKVQARLFAQFNAMDALVGQLTQTSDRLAQSLASLPGLVKE</sequence>
<dbReference type="Pfam" id="PF07196">
    <property type="entry name" value="Flagellin_IN"/>
    <property type="match status" value="1"/>
</dbReference>
<evidence type="ECO:0000313" key="9">
    <source>
        <dbReference type="Proteomes" id="UP000254084"/>
    </source>
</evidence>
<dbReference type="GO" id="GO:0071973">
    <property type="term" value="P:bacterial-type flagellum-dependent cell motility"/>
    <property type="evidence" value="ECO:0007669"/>
    <property type="project" value="TreeGrafter"/>
</dbReference>
<evidence type="ECO:0000256" key="3">
    <source>
        <dbReference type="ARBA" id="ARBA00023054"/>
    </source>
</evidence>
<evidence type="ECO:0000256" key="5">
    <source>
        <dbReference type="RuleBase" id="RU362066"/>
    </source>
</evidence>
<comment type="subunit">
    <text evidence="2 5">Homopentamer.</text>
</comment>
<evidence type="ECO:0000256" key="2">
    <source>
        <dbReference type="ARBA" id="ARBA00011255"/>
    </source>
</evidence>
<keyword evidence="5" id="KW-0964">Secreted</keyword>
<dbReference type="Proteomes" id="UP000254084">
    <property type="component" value="Unassembled WGS sequence"/>
</dbReference>
<dbReference type="EMBL" id="UGUW01000004">
    <property type="protein sequence ID" value="SUD60813.1"/>
    <property type="molecule type" value="Genomic_DNA"/>
</dbReference>
<dbReference type="PANTHER" id="PTHR30288:SF0">
    <property type="entry name" value="FLAGELLAR HOOK-ASSOCIATED PROTEIN 2"/>
    <property type="match status" value="1"/>
</dbReference>
<dbReference type="RefSeq" id="WP_084341021.1">
    <property type="nucleotide sequence ID" value="NZ_UGUW01000004.1"/>
</dbReference>
<dbReference type="InterPro" id="IPR040026">
    <property type="entry name" value="FliD"/>
</dbReference>
<reference evidence="8 9" key="1">
    <citation type="submission" date="2018-06" db="EMBL/GenBank/DDBJ databases">
        <authorList>
            <consortium name="Pathogen Informatics"/>
            <person name="Doyle S."/>
        </authorList>
    </citation>
    <scope>NUCLEOTIDE SEQUENCE [LARGE SCALE GENOMIC DNA]</scope>
    <source>
        <strain evidence="8 9">NCTC10860</strain>
    </source>
</reference>
<evidence type="ECO:0000256" key="4">
    <source>
        <dbReference type="ARBA" id="ARBA00023143"/>
    </source>
</evidence>
<dbReference type="Pfam" id="PF07195">
    <property type="entry name" value="FliD_C"/>
    <property type="match status" value="1"/>
</dbReference>
<dbReference type="Pfam" id="PF02465">
    <property type="entry name" value="FliD_N"/>
    <property type="match status" value="1"/>
</dbReference>
<keyword evidence="8" id="KW-0969">Cilium</keyword>
<feature type="domain" description="Flagellar hook-associated protein 2 N-terminal" evidence="6">
    <location>
        <begin position="9"/>
        <end position="105"/>
    </location>
</feature>
<dbReference type="GO" id="GO:0005576">
    <property type="term" value="C:extracellular region"/>
    <property type="evidence" value="ECO:0007669"/>
    <property type="project" value="UniProtKB-SubCell"/>
</dbReference>
<dbReference type="GO" id="GO:0009424">
    <property type="term" value="C:bacterial-type flagellum hook"/>
    <property type="evidence" value="ECO:0007669"/>
    <property type="project" value="UniProtKB-UniRule"/>
</dbReference>
<comment type="subcellular location">
    <subcellularLocation>
        <location evidence="5">Secreted</location>
    </subcellularLocation>
    <subcellularLocation>
        <location evidence="5">Bacterial flagellum</location>
    </subcellularLocation>
</comment>
<dbReference type="InterPro" id="IPR010809">
    <property type="entry name" value="FliD_C"/>
</dbReference>
<comment type="function">
    <text evidence="5">Required for morphogenesis and for the elongation of the flagellar filament by facilitating polymerization of the flagellin monomers at the tip of growing filament. Forms a capping structure, which prevents flagellin subunits (transported through the central channel of the flagellum) from leaking out without polymerization at the distal end.</text>
</comment>
<dbReference type="AlphaFoldDB" id="A0A379K819"/>
<keyword evidence="8" id="KW-0282">Flagellum</keyword>
<protein>
    <recommendedName>
        <fullName evidence="5">Flagellar hook-associated protein 2</fullName>
        <shortName evidence="5">HAP2</shortName>
    </recommendedName>
    <alternativeName>
        <fullName evidence="5">Flagellar cap protein</fullName>
    </alternativeName>
</protein>
<dbReference type="InterPro" id="IPR003481">
    <property type="entry name" value="FliD_N"/>
</dbReference>
<evidence type="ECO:0000259" key="7">
    <source>
        <dbReference type="Pfam" id="PF07195"/>
    </source>
</evidence>
<gene>
    <name evidence="8" type="primary">fliD</name>
    <name evidence="8" type="ORF">NCTC10860_03169</name>
</gene>
<accession>A0A379K819</accession>
<dbReference type="PANTHER" id="PTHR30288">
    <property type="entry name" value="FLAGELLAR CAP/ASSEMBLY PROTEIN FLID"/>
    <property type="match status" value="1"/>
</dbReference>
<proteinExistence type="inferred from homology"/>
<dbReference type="InterPro" id="IPR010810">
    <property type="entry name" value="Flagellin_hook_IN_motif"/>
</dbReference>
<keyword evidence="8" id="KW-0966">Cell projection</keyword>
<comment type="similarity">
    <text evidence="1 5">Belongs to the FliD family.</text>
</comment>
<name>A0A379K819_ECTOL</name>
<organism evidence="8 9">
    <name type="scientific">Ectopseudomonas oleovorans</name>
    <name type="common">Pseudomonas oleovorans</name>
    <dbReference type="NCBI Taxonomy" id="301"/>
    <lineage>
        <taxon>Bacteria</taxon>
        <taxon>Pseudomonadati</taxon>
        <taxon>Pseudomonadota</taxon>
        <taxon>Gammaproteobacteria</taxon>
        <taxon>Pseudomonadales</taxon>
        <taxon>Pseudomonadaceae</taxon>
        <taxon>Ectopseudomonas</taxon>
    </lineage>
</organism>